<dbReference type="OrthoDB" id="658187at2759"/>
<keyword evidence="4" id="KW-1185">Reference proteome</keyword>
<dbReference type="EMBL" id="JACEFO010002617">
    <property type="protein sequence ID" value="KAF8653950.1"/>
    <property type="molecule type" value="Genomic_DNA"/>
</dbReference>
<dbReference type="AlphaFoldDB" id="A0A835A899"/>
<protein>
    <recommendedName>
        <fullName evidence="2">DUF632 domain-containing protein</fullName>
    </recommendedName>
</protein>
<evidence type="ECO:0000259" key="2">
    <source>
        <dbReference type="Pfam" id="PF04782"/>
    </source>
</evidence>
<dbReference type="InterPro" id="IPR006867">
    <property type="entry name" value="DUF632"/>
</dbReference>
<evidence type="ECO:0000313" key="4">
    <source>
        <dbReference type="Proteomes" id="UP000636709"/>
    </source>
</evidence>
<dbReference type="Pfam" id="PF04782">
    <property type="entry name" value="DUF632"/>
    <property type="match status" value="1"/>
</dbReference>
<reference evidence="3" key="1">
    <citation type="submission" date="2020-07" db="EMBL/GenBank/DDBJ databases">
        <title>Genome sequence and genetic diversity analysis of an under-domesticated orphan crop, white fonio (Digitaria exilis).</title>
        <authorList>
            <person name="Bennetzen J.L."/>
            <person name="Chen S."/>
            <person name="Ma X."/>
            <person name="Wang X."/>
            <person name="Yssel A.E.J."/>
            <person name="Chaluvadi S.R."/>
            <person name="Johnson M."/>
            <person name="Gangashetty P."/>
            <person name="Hamidou F."/>
            <person name="Sanogo M.D."/>
            <person name="Zwaenepoel A."/>
            <person name="Wallace J."/>
            <person name="Van De Peer Y."/>
            <person name="Van Deynze A."/>
        </authorList>
    </citation>
    <scope>NUCLEOTIDE SEQUENCE</scope>
    <source>
        <tissue evidence="3">Leaves</tissue>
    </source>
</reference>
<evidence type="ECO:0000256" key="1">
    <source>
        <dbReference type="SAM" id="MobiDB-lite"/>
    </source>
</evidence>
<dbReference type="PANTHER" id="PTHR21450:SF48">
    <property type="entry name" value="OS08G0551200 PROTEIN"/>
    <property type="match status" value="1"/>
</dbReference>
<sequence>MVPSYVPGYPPPPPYSYGPTAYGYGSSYGGGYGYGGADMAGYYGHTVYNNYTSYARSHPPPPYIVHHHQVADATAGYYHDDDHQYHQGEAVQTPSPSQYGAYYYSYPYPCMHAGDDGGSSPVLAASAQLSAPRPTTPSPPRAPTTWAFLDPFEGIETYCCCQGQDHPAVAAAAAAAYAPNSQTSSDVSLVNEEKLPEVDDEEIHKVEDEGLPDLEDDESGVVGDDARRHAEGERTCSCKSSASEGDSDCNDPAEEGHIVEINTLDGVEGENDSVVEEQQHLSGTNTTAVAEPAAVSETTTYTDVEVGQELQAALGVPQERGLNEYYRVVMRYVLAINVNELKFHIPTCADYVPRCGTPCQSAIICNATSSPMPKTDLDVASSTFSEDLIYLIKKLEHQLLDMTKHFSGWFNAQKKYATFFNEWLRTGIEYEPEVTDDGVAPFSPRRLGAPPIFSIYNKWAIGIGRISDAEVVGTLQALAFNVQSILGEMAGISSFATVVEAPLVEDSLQSCMTRVFGAMESFAVASKNAYEQGSLHSG</sequence>
<evidence type="ECO:0000313" key="3">
    <source>
        <dbReference type="EMBL" id="KAF8653950.1"/>
    </source>
</evidence>
<feature type="compositionally biased region" description="Basic and acidic residues" evidence="1">
    <location>
        <begin position="226"/>
        <end position="236"/>
    </location>
</feature>
<accession>A0A835A899</accession>
<feature type="region of interest" description="Disordered" evidence="1">
    <location>
        <begin position="226"/>
        <end position="252"/>
    </location>
</feature>
<dbReference type="Proteomes" id="UP000636709">
    <property type="component" value="Unassembled WGS sequence"/>
</dbReference>
<gene>
    <name evidence="3" type="ORF">HU200_062090</name>
</gene>
<dbReference type="PANTHER" id="PTHR21450">
    <property type="entry name" value="PROTEIN ALTERED PHOSPHATE STARVATION RESPONSE 1"/>
    <property type="match status" value="1"/>
</dbReference>
<organism evidence="3 4">
    <name type="scientific">Digitaria exilis</name>
    <dbReference type="NCBI Taxonomy" id="1010633"/>
    <lineage>
        <taxon>Eukaryota</taxon>
        <taxon>Viridiplantae</taxon>
        <taxon>Streptophyta</taxon>
        <taxon>Embryophyta</taxon>
        <taxon>Tracheophyta</taxon>
        <taxon>Spermatophyta</taxon>
        <taxon>Magnoliopsida</taxon>
        <taxon>Liliopsida</taxon>
        <taxon>Poales</taxon>
        <taxon>Poaceae</taxon>
        <taxon>PACMAD clade</taxon>
        <taxon>Panicoideae</taxon>
        <taxon>Panicodae</taxon>
        <taxon>Paniceae</taxon>
        <taxon>Anthephorinae</taxon>
        <taxon>Digitaria</taxon>
    </lineage>
</organism>
<proteinExistence type="predicted"/>
<feature type="domain" description="DUF632" evidence="2">
    <location>
        <begin position="382"/>
        <end position="483"/>
    </location>
</feature>
<name>A0A835A899_9POAL</name>
<comment type="caution">
    <text evidence="3">The sequence shown here is derived from an EMBL/GenBank/DDBJ whole genome shotgun (WGS) entry which is preliminary data.</text>
</comment>